<dbReference type="EMBL" id="SKBQ01000103">
    <property type="protein sequence ID" value="TPX18995.1"/>
    <property type="molecule type" value="Genomic_DNA"/>
</dbReference>
<sequence length="817" mass="92392">MEKFIDLHVANGRYVDHQKPEVTEPVAPIFRFSSANEFSERHVNGTEKEHELESASIVDYNKQERLFKAWCLSVTPASEEDDTYVILVEAHHNVESVLPREGDRCLLGPYDPEKKKLKSADWWPAERISSNLGGEDGVTFFGRFIVFKVILAVSDMEPLMKPLLPRGTTATTVPAEMLDDDNAATILLNFQVSDATLRAELGAWEKLARGELVSKKQIAALKWWLSMKDPEIVVDLFDKFPSLREPKDDDLPSQLRARYSGLNASQQRAWKETLSKLPCGIGIVPGGPGGGKTHWVLLLAALVLSCGGKILYLLDINQPLDDATRRLLRLVEDVGKHKTIIRMKGWSYEMRRSRRINSAKNVTTSSPGSKEVDTDTKCTPPDTNDDLDCSIKRTLNSNRADFDVDGEEPEVDFTKRFSSIAAAHKECSPSPSEAPASLPTLDEAAWQYYRQHLDEHASLTKLLENSEGDPTDNRLFKWEVFRLYERVLTTADFIATTPVAASTYFSKMFEPDLVIFDEAPHARELSTLISIAHFSPAAWIFCGDFRQTLPYVGNTKDNVYAAQLQTTMMLRAYHNNVIDSQLLINHRAYGNLQRLASNLFYDGQMTTGIDSKSLFPTSLAHLRNWLASSGKLFGELCPVARFIVHICPVGTVVEDGKSFHNPMHRHWTMKKVRELLHDPHFRRVDRPEIPGTILLLSPYRSAIKYYNKAIEQLAEEYPDLGVKDRVEARTWDTAQGHEADVVGIDFVRDRSTRFMDGKHRLNVGLTRARQAEWLLVHPAMKNRKSFRETEWLHKVYQSCTPAGLNGSREGNVLTVQV</sequence>
<keyword evidence="2" id="KW-0547">Nucleotide-binding</keyword>
<dbReference type="OrthoDB" id="6513042at2759"/>
<feature type="domain" description="DNA2/NAM7 helicase helicase" evidence="7">
    <location>
        <begin position="262"/>
        <end position="548"/>
    </location>
</feature>
<dbReference type="Pfam" id="PF13087">
    <property type="entry name" value="AAA_12"/>
    <property type="match status" value="1"/>
</dbReference>
<gene>
    <name evidence="9" type="ORF">E0L32_011312</name>
</gene>
<comment type="similarity">
    <text evidence="1">Belongs to the DNA2/NAM7 helicase family.</text>
</comment>
<dbReference type="PANTHER" id="PTHR43788:SF8">
    <property type="entry name" value="DNA-BINDING PROTEIN SMUBP-2"/>
    <property type="match status" value="1"/>
</dbReference>
<proteinExistence type="inferred from homology"/>
<feature type="region of interest" description="Disordered" evidence="6">
    <location>
        <begin position="358"/>
        <end position="383"/>
    </location>
</feature>
<dbReference type="GO" id="GO:0005524">
    <property type="term" value="F:ATP binding"/>
    <property type="evidence" value="ECO:0007669"/>
    <property type="project" value="UniProtKB-KW"/>
</dbReference>
<feature type="compositionally biased region" description="Polar residues" evidence="6">
    <location>
        <begin position="358"/>
        <end position="368"/>
    </location>
</feature>
<dbReference type="PANTHER" id="PTHR43788">
    <property type="entry name" value="DNA2/NAM7 HELICASE FAMILY MEMBER"/>
    <property type="match status" value="1"/>
</dbReference>
<dbReference type="InterPro" id="IPR041677">
    <property type="entry name" value="DNA2/NAM7_AAA_11"/>
</dbReference>
<dbReference type="InterPro" id="IPR027417">
    <property type="entry name" value="P-loop_NTPase"/>
</dbReference>
<keyword evidence="3" id="KW-0378">Hydrolase</keyword>
<evidence type="ECO:0000256" key="5">
    <source>
        <dbReference type="ARBA" id="ARBA00022840"/>
    </source>
</evidence>
<organism evidence="9 10">
    <name type="scientific">Thyridium curvatum</name>
    <dbReference type="NCBI Taxonomy" id="1093900"/>
    <lineage>
        <taxon>Eukaryota</taxon>
        <taxon>Fungi</taxon>
        <taxon>Dikarya</taxon>
        <taxon>Ascomycota</taxon>
        <taxon>Pezizomycotina</taxon>
        <taxon>Sordariomycetes</taxon>
        <taxon>Sordariomycetidae</taxon>
        <taxon>Thyridiales</taxon>
        <taxon>Thyridiaceae</taxon>
        <taxon>Thyridium</taxon>
    </lineage>
</organism>
<dbReference type="GeneID" id="41978759"/>
<evidence type="ECO:0000259" key="7">
    <source>
        <dbReference type="Pfam" id="PF13086"/>
    </source>
</evidence>
<evidence type="ECO:0000256" key="3">
    <source>
        <dbReference type="ARBA" id="ARBA00022801"/>
    </source>
</evidence>
<dbReference type="AlphaFoldDB" id="A0A507B752"/>
<comment type="caution">
    <text evidence="9">The sequence shown here is derived from an EMBL/GenBank/DDBJ whole genome shotgun (WGS) entry which is preliminary data.</text>
</comment>
<reference evidence="9 10" key="1">
    <citation type="submission" date="2019-06" db="EMBL/GenBank/DDBJ databases">
        <title>Draft genome sequence of the filamentous fungus Phialemoniopsis curvata isolated from diesel fuel.</title>
        <authorList>
            <person name="Varaljay V.A."/>
            <person name="Lyon W.J."/>
            <person name="Crouch A.L."/>
            <person name="Drake C.E."/>
            <person name="Hollomon J.M."/>
            <person name="Nadeau L.J."/>
            <person name="Nunn H.S."/>
            <person name="Stevenson B.S."/>
            <person name="Bojanowski C.L."/>
            <person name="Crookes-Goodson W.J."/>
        </authorList>
    </citation>
    <scope>NUCLEOTIDE SEQUENCE [LARGE SCALE GENOMIC DNA]</scope>
    <source>
        <strain evidence="9 10">D216</strain>
    </source>
</reference>
<evidence type="ECO:0000256" key="4">
    <source>
        <dbReference type="ARBA" id="ARBA00022806"/>
    </source>
</evidence>
<evidence type="ECO:0000313" key="9">
    <source>
        <dbReference type="EMBL" id="TPX18995.1"/>
    </source>
</evidence>
<evidence type="ECO:0000256" key="6">
    <source>
        <dbReference type="SAM" id="MobiDB-lite"/>
    </source>
</evidence>
<evidence type="ECO:0000259" key="8">
    <source>
        <dbReference type="Pfam" id="PF13087"/>
    </source>
</evidence>
<keyword evidence="5" id="KW-0067">ATP-binding</keyword>
<name>A0A507B752_9PEZI</name>
<protein>
    <submittedName>
        <fullName evidence="9">Uncharacterized protein</fullName>
    </submittedName>
</protein>
<dbReference type="SUPFAM" id="SSF52540">
    <property type="entry name" value="P-loop containing nucleoside triphosphate hydrolases"/>
    <property type="match status" value="1"/>
</dbReference>
<keyword evidence="4" id="KW-0347">Helicase</keyword>
<evidence type="ECO:0000313" key="10">
    <source>
        <dbReference type="Proteomes" id="UP000319257"/>
    </source>
</evidence>
<feature type="domain" description="DNA2/NAM7 helicase-like C-terminal" evidence="8">
    <location>
        <begin position="565"/>
        <end position="775"/>
    </location>
</feature>
<dbReference type="InterPro" id="IPR041679">
    <property type="entry name" value="DNA2/NAM7-like_C"/>
</dbReference>
<dbReference type="Pfam" id="PF13086">
    <property type="entry name" value="AAA_11"/>
    <property type="match status" value="1"/>
</dbReference>
<dbReference type="GO" id="GO:0043139">
    <property type="term" value="F:5'-3' DNA helicase activity"/>
    <property type="evidence" value="ECO:0007669"/>
    <property type="project" value="TreeGrafter"/>
</dbReference>
<dbReference type="InterPro" id="IPR050534">
    <property type="entry name" value="Coronavir_polyprotein_1ab"/>
</dbReference>
<dbReference type="Proteomes" id="UP000319257">
    <property type="component" value="Unassembled WGS sequence"/>
</dbReference>
<dbReference type="InParanoid" id="A0A507B752"/>
<accession>A0A507B752</accession>
<dbReference type="Gene3D" id="3.40.50.300">
    <property type="entry name" value="P-loop containing nucleotide triphosphate hydrolases"/>
    <property type="match status" value="2"/>
</dbReference>
<dbReference type="GO" id="GO:0016787">
    <property type="term" value="F:hydrolase activity"/>
    <property type="evidence" value="ECO:0007669"/>
    <property type="project" value="UniProtKB-KW"/>
</dbReference>
<dbReference type="STRING" id="1093900.A0A507B752"/>
<evidence type="ECO:0000256" key="2">
    <source>
        <dbReference type="ARBA" id="ARBA00022741"/>
    </source>
</evidence>
<keyword evidence="10" id="KW-1185">Reference proteome</keyword>
<evidence type="ECO:0000256" key="1">
    <source>
        <dbReference type="ARBA" id="ARBA00007913"/>
    </source>
</evidence>
<dbReference type="RefSeq" id="XP_031000706.1">
    <property type="nucleotide sequence ID" value="XM_031134028.1"/>
</dbReference>